<dbReference type="Gene3D" id="3.30.990.10">
    <property type="entry name" value="Formiminotransferase, N-terminal subdomain"/>
    <property type="match status" value="1"/>
</dbReference>
<dbReference type="PANTHER" id="PTHR12234:SF0">
    <property type="entry name" value="FORMIMIDOYLTRANSFERASE-CYCLODEAMINASE"/>
    <property type="match status" value="1"/>
</dbReference>
<dbReference type="NCBIfam" id="TIGR02024">
    <property type="entry name" value="FtcD"/>
    <property type="match status" value="1"/>
</dbReference>
<dbReference type="PANTHER" id="PTHR12234">
    <property type="entry name" value="FORMIMINOTRANSFERASE-CYCLODEAMINASE"/>
    <property type="match status" value="1"/>
</dbReference>
<dbReference type="GO" id="GO:0019557">
    <property type="term" value="P:L-histidine catabolic process to glutamate and formate"/>
    <property type="evidence" value="ECO:0007669"/>
    <property type="project" value="UniProtKB-UniPathway"/>
</dbReference>
<sequence>MDRIVECVPNFSEGRNMKVIEEIVNAIKEVEDVYVLDVDPGEATNRTVVTFVGTPEAVKEAAFRGIKKAAELIDMRYHHGAHPRMGATDVCPFVPVKGVTMEDCVKIAEEVGKRVGEELGIPVYLYEYAAKEDYRRNLADIRAGEYEGLPEKLKDEKWKPDFGPAKWNENIAKTGATVIGARDFLIAYNVNLNTKDKKLANKIAKVIRERGYKKKMEDGSRVQVPGKLKYVKAIGWYIDEYERAQISINLTNFHKTPLWKVFETCEDEARALGLRVTGSEIVGLVPLEAMLDVGRHFLRKMGKSDAVPEKDIVHEAIISLGLNDVAPFEPTEKIIEYKIEKLEGKKGLVDMEIKEFMDELSRDSPAPGGGSVAAINGALGASLASMVANLTYGKKKYKDAWEDMLRIGNETQELKYKFLKLVDEDTKAFDAFMAALKLPKKSEEERKIRDEKIQEATKNAIEVPMQTLKLSKNIMELADELAEKGNVNAISDAGVAALSGYTAAYSAYLNVMINLGGLNDEEYKEKTAKEAEELLNEIAKRKEEVLEKIMAKLKA</sequence>
<keyword evidence="11" id="KW-0369">Histidine metabolism</keyword>
<keyword evidence="23" id="KW-1185">Reference proteome</keyword>
<dbReference type="EC" id="4.3.1.4" evidence="7"/>
<evidence type="ECO:0000256" key="19">
    <source>
        <dbReference type="ARBA" id="ARBA00030029"/>
    </source>
</evidence>
<dbReference type="InterPro" id="IPR036178">
    <property type="entry name" value="Formintransfe-cycloase-like_sf"/>
</dbReference>
<comment type="subunit">
    <text evidence="18">Homooctamer, including four polyglutamate binding sites. The subunits are arranged as a tetramer of dimers, and form a planar ring-shaped structure.</text>
</comment>
<keyword evidence="9" id="KW-0963">Cytoplasm</keyword>
<comment type="similarity">
    <text evidence="5">In the C-terminal section; belongs to the cyclodeaminase/cyclohydrolase family.</text>
</comment>
<dbReference type="GO" id="GO:0005814">
    <property type="term" value="C:centriole"/>
    <property type="evidence" value="ECO:0007669"/>
    <property type="project" value="UniProtKB-SubCell"/>
</dbReference>
<protein>
    <recommendedName>
        <fullName evidence="8">Formimidoyltransferase-cyclodeaminase</fullName>
        <ecNumber evidence="6">2.1.2.5</ecNumber>
        <ecNumber evidence="7">4.3.1.4</ecNumber>
    </recommendedName>
    <alternativeName>
        <fullName evidence="19">Formiminotransferase-cyclodeaminase</fullName>
    </alternativeName>
</protein>
<dbReference type="Pfam" id="PF04961">
    <property type="entry name" value="FTCD_C"/>
    <property type="match status" value="1"/>
</dbReference>
<keyword evidence="15 22" id="KW-0456">Lyase</keyword>
<evidence type="ECO:0000256" key="1">
    <source>
        <dbReference type="ARBA" id="ARBA00004114"/>
    </source>
</evidence>
<dbReference type="InterPro" id="IPR013802">
    <property type="entry name" value="Formiminotransferase_C"/>
</dbReference>
<keyword evidence="12" id="KW-0290">Folate-binding</keyword>
<evidence type="ECO:0000256" key="2">
    <source>
        <dbReference type="ARBA" id="ARBA00004555"/>
    </source>
</evidence>
<dbReference type="EC" id="2.1.2.5" evidence="6"/>
<evidence type="ECO:0000256" key="15">
    <source>
        <dbReference type="ARBA" id="ARBA00023239"/>
    </source>
</evidence>
<dbReference type="KEGG" id="abi:Aboo_1135"/>
<comment type="pathway">
    <text evidence="3">Amino-acid degradation; L-histidine degradation into L-glutamate; L-glutamate from N-formimidoyl-L-glutamate (transferase route): step 1/1.</text>
</comment>
<keyword evidence="14" id="KW-0206">Cytoskeleton</keyword>
<dbReference type="Proteomes" id="UP000001400">
    <property type="component" value="Chromosome"/>
</dbReference>
<dbReference type="OrthoDB" id="56032at2157"/>
<dbReference type="Gene3D" id="1.20.120.680">
    <property type="entry name" value="Formiminotetrahydrofolate cyclodeaminase monomer, up-and-down helical bundle"/>
    <property type="match status" value="1"/>
</dbReference>
<dbReference type="GO" id="GO:0030409">
    <property type="term" value="F:glutamate formimidoyltransferase activity"/>
    <property type="evidence" value="ECO:0007669"/>
    <property type="project" value="UniProtKB-EC"/>
</dbReference>
<dbReference type="InterPro" id="IPR051623">
    <property type="entry name" value="FTCD"/>
</dbReference>
<dbReference type="Gene3D" id="3.30.70.670">
    <property type="entry name" value="Formiminotransferase, C-terminal subdomain"/>
    <property type="match status" value="1"/>
</dbReference>
<evidence type="ECO:0000313" key="23">
    <source>
        <dbReference type="Proteomes" id="UP000001400"/>
    </source>
</evidence>
<dbReference type="Pfam" id="PF07837">
    <property type="entry name" value="FTCD_N"/>
    <property type="match status" value="1"/>
</dbReference>
<dbReference type="SMART" id="SM01222">
    <property type="entry name" value="FTCD_N"/>
    <property type="match status" value="1"/>
</dbReference>
<reference evidence="22" key="1">
    <citation type="submission" date="2010-02" db="EMBL/GenBank/DDBJ databases">
        <title>Complete sequence of Aciduliprofundum boonei T469.</title>
        <authorList>
            <consortium name="US DOE Joint Genome Institute"/>
            <person name="Lucas S."/>
            <person name="Copeland A."/>
            <person name="Lapidus A."/>
            <person name="Cheng J.-F."/>
            <person name="Bruce D."/>
            <person name="Goodwin L."/>
            <person name="Pitluck S."/>
            <person name="Saunders E."/>
            <person name="Detter J.C."/>
            <person name="Han C."/>
            <person name="Tapia R."/>
            <person name="Land M."/>
            <person name="Hauser L."/>
            <person name="Kyrpides N."/>
            <person name="Mikhailova N."/>
            <person name="Flores G."/>
            <person name="Reysenbach A.-L."/>
            <person name="Woyke T."/>
        </authorList>
    </citation>
    <scope>NUCLEOTIDE SEQUENCE</scope>
    <source>
        <strain evidence="22">T469</strain>
    </source>
</reference>
<evidence type="ECO:0000256" key="9">
    <source>
        <dbReference type="ARBA" id="ARBA00022490"/>
    </source>
</evidence>
<dbReference type="FunFam" id="3.30.990.10:FF:000001">
    <property type="entry name" value="Formimidoyltransferase cyclodeaminase"/>
    <property type="match status" value="1"/>
</dbReference>
<proteinExistence type="inferred from homology"/>
<dbReference type="Pfam" id="PF02971">
    <property type="entry name" value="FTCD"/>
    <property type="match status" value="1"/>
</dbReference>
<evidence type="ECO:0000256" key="17">
    <source>
        <dbReference type="ARBA" id="ARBA00025506"/>
    </source>
</evidence>
<organism evidence="22 23">
    <name type="scientific">Aciduliprofundum boonei (strain DSM 19572 / T469)</name>
    <dbReference type="NCBI Taxonomy" id="439481"/>
    <lineage>
        <taxon>Archaea</taxon>
        <taxon>Methanobacteriati</taxon>
        <taxon>Thermoplasmatota</taxon>
        <taxon>DHVE2 group</taxon>
        <taxon>Candidatus Aciduliprofundum</taxon>
    </lineage>
</organism>
<evidence type="ECO:0000256" key="7">
    <source>
        <dbReference type="ARBA" id="ARBA00012998"/>
    </source>
</evidence>
<dbReference type="InterPro" id="IPR037064">
    <property type="entry name" value="Formiminotransferase_N_sf"/>
</dbReference>
<feature type="domain" description="Formiminotransferase C-terminal subdomain" evidence="20">
    <location>
        <begin position="184"/>
        <end position="338"/>
    </location>
</feature>
<evidence type="ECO:0000256" key="10">
    <source>
        <dbReference type="ARBA" id="ARBA00022679"/>
    </source>
</evidence>
<evidence type="ECO:0000256" key="13">
    <source>
        <dbReference type="ARBA" id="ARBA00023034"/>
    </source>
</evidence>
<dbReference type="EMBL" id="CP001941">
    <property type="protein sequence ID" value="ADD08944.1"/>
    <property type="molecule type" value="Genomic_DNA"/>
</dbReference>
<keyword evidence="13" id="KW-0333">Golgi apparatus</keyword>
<name>B5IFL6_ACIB4</name>
<dbReference type="InterPro" id="IPR022384">
    <property type="entry name" value="FormiminoTrfase_cat_dom_sf"/>
</dbReference>
<evidence type="ECO:0000256" key="11">
    <source>
        <dbReference type="ARBA" id="ARBA00022808"/>
    </source>
</evidence>
<evidence type="ECO:0000256" key="8">
    <source>
        <dbReference type="ARBA" id="ARBA00017787"/>
    </source>
</evidence>
<keyword evidence="16" id="KW-0511">Multifunctional enzyme</keyword>
<dbReference type="SMART" id="SM01221">
    <property type="entry name" value="FTCD"/>
    <property type="match status" value="1"/>
</dbReference>
<evidence type="ECO:0000256" key="14">
    <source>
        <dbReference type="ARBA" id="ARBA00023212"/>
    </source>
</evidence>
<evidence type="ECO:0000256" key="16">
    <source>
        <dbReference type="ARBA" id="ARBA00023268"/>
    </source>
</evidence>
<dbReference type="HOGENOM" id="CLU_040037_1_0_2"/>
<evidence type="ECO:0000259" key="20">
    <source>
        <dbReference type="SMART" id="SM01221"/>
    </source>
</evidence>
<evidence type="ECO:0000256" key="4">
    <source>
        <dbReference type="ARBA" id="ARBA00008297"/>
    </source>
</evidence>
<evidence type="ECO:0000256" key="3">
    <source>
        <dbReference type="ARBA" id="ARBA00005082"/>
    </source>
</evidence>
<dbReference type="GO" id="GO:0005542">
    <property type="term" value="F:folic acid binding"/>
    <property type="evidence" value="ECO:0007669"/>
    <property type="project" value="UniProtKB-KW"/>
</dbReference>
<dbReference type="RefSeq" id="WP_008085649.1">
    <property type="nucleotide sequence ID" value="NC_013926.1"/>
</dbReference>
<dbReference type="InterPro" id="IPR004227">
    <property type="entry name" value="Formiminotransferase_cat"/>
</dbReference>
<dbReference type="GeneID" id="8828095"/>
<dbReference type="GO" id="GO:0030412">
    <property type="term" value="F:formimidoyltetrahydrofolate cyclodeaminase activity"/>
    <property type="evidence" value="ECO:0007669"/>
    <property type="project" value="UniProtKB-EC"/>
</dbReference>
<comment type="function">
    <text evidence="17">Folate-dependent enzyme, that displays both transferase and deaminase activity. Serves to channel one-carbon units from formiminoglutamate to the folate pool.</text>
</comment>
<keyword evidence="10" id="KW-0808">Transferase</keyword>
<dbReference type="AlphaFoldDB" id="B5IFL6"/>
<evidence type="ECO:0000313" key="22">
    <source>
        <dbReference type="EMBL" id="ADD08944.1"/>
    </source>
</evidence>
<dbReference type="InterPro" id="IPR037070">
    <property type="entry name" value="Formiminotransferase_C_sf"/>
</dbReference>
<evidence type="ECO:0000259" key="21">
    <source>
        <dbReference type="SMART" id="SM01222"/>
    </source>
</evidence>
<dbReference type="eggNOG" id="arCOG05394">
    <property type="taxonomic scope" value="Archaea"/>
</dbReference>
<dbReference type="eggNOG" id="arCOG05395">
    <property type="taxonomic scope" value="Archaea"/>
</dbReference>
<dbReference type="InterPro" id="IPR007044">
    <property type="entry name" value="Cyclodeamin/CycHdrlase"/>
</dbReference>
<dbReference type="GO" id="GO:0019556">
    <property type="term" value="P:L-histidine catabolic process to glutamate and formamide"/>
    <property type="evidence" value="ECO:0007669"/>
    <property type="project" value="UniProtKB-UniPathway"/>
</dbReference>
<feature type="domain" description="Formiminotransferase N-terminal subdomain" evidence="21">
    <location>
        <begin position="3"/>
        <end position="183"/>
    </location>
</feature>
<comment type="similarity">
    <text evidence="4">In the N-terminal section; belongs to the formiminotransferase family.</text>
</comment>
<dbReference type="SUPFAM" id="SSF55116">
    <property type="entry name" value="Formiminotransferase domain of formiminotransferase-cyclodeaminase"/>
    <property type="match status" value="2"/>
</dbReference>
<dbReference type="SUPFAM" id="SSF101262">
    <property type="entry name" value="Methenyltetrahydrofolate cyclohydrolase-like"/>
    <property type="match status" value="1"/>
</dbReference>
<dbReference type="UniPathway" id="UPA00379">
    <property type="reaction ID" value="UER00555"/>
</dbReference>
<dbReference type="InterPro" id="IPR012886">
    <property type="entry name" value="Formiminotransferase_N"/>
</dbReference>
<dbReference type="STRING" id="439481.Aboo_1135"/>
<evidence type="ECO:0000256" key="5">
    <source>
        <dbReference type="ARBA" id="ARBA00010825"/>
    </source>
</evidence>
<evidence type="ECO:0000256" key="12">
    <source>
        <dbReference type="ARBA" id="ARBA00022954"/>
    </source>
</evidence>
<gene>
    <name evidence="22" type="ordered locus">Aboo_1135</name>
</gene>
<evidence type="ECO:0000256" key="18">
    <source>
        <dbReference type="ARBA" id="ARBA00025915"/>
    </source>
</evidence>
<comment type="subcellular location">
    <subcellularLocation>
        <location evidence="1">Cytoplasm</location>
        <location evidence="1">Cytoskeleton</location>
        <location evidence="1">Microtubule organizing center</location>
        <location evidence="1">Centrosome</location>
        <location evidence="1">Centriole</location>
    </subcellularLocation>
    <subcellularLocation>
        <location evidence="2">Golgi apparatus</location>
    </subcellularLocation>
</comment>
<evidence type="ECO:0000256" key="6">
    <source>
        <dbReference type="ARBA" id="ARBA00012252"/>
    </source>
</evidence>
<accession>B5IFL6</accession>